<organism evidence="4 5">
    <name type="scientific">Exophiala xenobiotica</name>
    <dbReference type="NCBI Taxonomy" id="348802"/>
    <lineage>
        <taxon>Eukaryota</taxon>
        <taxon>Fungi</taxon>
        <taxon>Dikarya</taxon>
        <taxon>Ascomycota</taxon>
        <taxon>Pezizomycotina</taxon>
        <taxon>Eurotiomycetes</taxon>
        <taxon>Chaetothyriomycetidae</taxon>
        <taxon>Chaetothyriales</taxon>
        <taxon>Herpotrichiellaceae</taxon>
        <taxon>Exophiala</taxon>
    </lineage>
</organism>
<dbReference type="EMBL" id="KN847322">
    <property type="protein sequence ID" value="KIW52015.1"/>
    <property type="molecule type" value="Genomic_DNA"/>
</dbReference>
<evidence type="ECO:0000259" key="2">
    <source>
        <dbReference type="Pfam" id="PF00501"/>
    </source>
</evidence>
<dbReference type="GO" id="GO:0019748">
    <property type="term" value="P:secondary metabolic process"/>
    <property type="evidence" value="ECO:0007669"/>
    <property type="project" value="TreeGrafter"/>
</dbReference>
<dbReference type="InterPro" id="IPR045851">
    <property type="entry name" value="AMP-bd_C_sf"/>
</dbReference>
<comment type="similarity">
    <text evidence="1">Belongs to the ATP-dependent AMP-binding enzyme family.</text>
</comment>
<dbReference type="HOGENOM" id="CLU_000022_17_0_1"/>
<evidence type="ECO:0008006" key="6">
    <source>
        <dbReference type="Google" id="ProtNLM"/>
    </source>
</evidence>
<feature type="domain" description="AMP-binding enzyme C-terminal" evidence="3">
    <location>
        <begin position="183"/>
        <end position="266"/>
    </location>
</feature>
<dbReference type="SUPFAM" id="SSF56801">
    <property type="entry name" value="Acetyl-CoA synthetase-like"/>
    <property type="match status" value="1"/>
</dbReference>
<feature type="domain" description="AMP-dependent synthetase/ligase" evidence="2">
    <location>
        <begin position="83"/>
        <end position="131"/>
    </location>
</feature>
<dbReference type="Pfam" id="PF13193">
    <property type="entry name" value="AMP-binding_C"/>
    <property type="match status" value="1"/>
</dbReference>
<dbReference type="AlphaFoldDB" id="A0A0D2EBK3"/>
<reference evidence="4 5" key="1">
    <citation type="submission" date="2015-01" db="EMBL/GenBank/DDBJ databases">
        <title>The Genome Sequence of Exophiala xenobiotica CBS118157.</title>
        <authorList>
            <consortium name="The Broad Institute Genomics Platform"/>
            <person name="Cuomo C."/>
            <person name="de Hoog S."/>
            <person name="Gorbushina A."/>
            <person name="Stielow B."/>
            <person name="Teixiera M."/>
            <person name="Abouelleil A."/>
            <person name="Chapman S.B."/>
            <person name="Priest M."/>
            <person name="Young S.K."/>
            <person name="Wortman J."/>
            <person name="Nusbaum C."/>
            <person name="Birren B."/>
        </authorList>
    </citation>
    <scope>NUCLEOTIDE SEQUENCE [LARGE SCALE GENOMIC DNA]</scope>
    <source>
        <strain evidence="4 5">CBS 118157</strain>
    </source>
</reference>
<dbReference type="Proteomes" id="UP000054342">
    <property type="component" value="Unassembled WGS sequence"/>
</dbReference>
<keyword evidence="5" id="KW-1185">Reference proteome</keyword>
<name>A0A0D2EBK3_9EURO</name>
<dbReference type="GO" id="GO:0016405">
    <property type="term" value="F:CoA-ligase activity"/>
    <property type="evidence" value="ECO:0007669"/>
    <property type="project" value="TreeGrafter"/>
</dbReference>
<gene>
    <name evidence="4" type="ORF">PV05_10677</name>
</gene>
<dbReference type="Gene3D" id="3.30.300.30">
    <property type="match status" value="1"/>
</dbReference>
<protein>
    <recommendedName>
        <fullName evidence="6">AMP-dependent synthetase/ligase domain-containing protein</fullName>
    </recommendedName>
</protein>
<dbReference type="STRING" id="348802.A0A0D2EBK3"/>
<evidence type="ECO:0000313" key="4">
    <source>
        <dbReference type="EMBL" id="KIW52015.1"/>
    </source>
</evidence>
<dbReference type="InterPro" id="IPR025110">
    <property type="entry name" value="AMP-bd_C"/>
</dbReference>
<dbReference type="Pfam" id="PF00501">
    <property type="entry name" value="AMP-binding"/>
    <property type="match status" value="1"/>
</dbReference>
<dbReference type="Gene3D" id="2.30.38.10">
    <property type="entry name" value="Luciferase, Domain 3"/>
    <property type="match status" value="1"/>
</dbReference>
<dbReference type="FunFam" id="3.30.300.30:FF:000007">
    <property type="entry name" value="4-coumarate--CoA ligase 2"/>
    <property type="match status" value="1"/>
</dbReference>
<sequence length="300" mass="33202">MVPSAHTSVLRSGQTSYVLRRFDLPRFLASIEKYRINEVTIVPPTMVSMLAASLTSKHDLGSLRAVPCGAARLIKLHKPTYYPEDDDTGSVGRMIPNLEAKLLDDEGRPVTCFGQPGELCLRGPNVMMGYFENPSANAITFDDEGFLHTGDIAYCDQVTQRWFIVDRKKELLKVRGFQVAPAELEGVLLTHPDIVDAAVIGVTPRSGSDEDDGTDAPFAYVVRRRGNNQLSEQQVKDWVADRLASYKRLAGGVQFLDKIPKSATGKILKKVLREAAEKRVNGQLQRSKTSIWKASFASVH</sequence>
<dbReference type="PANTHER" id="PTHR24096">
    <property type="entry name" value="LONG-CHAIN-FATTY-ACID--COA LIGASE"/>
    <property type="match status" value="1"/>
</dbReference>
<dbReference type="GeneID" id="25332585"/>
<dbReference type="RefSeq" id="XP_013312599.1">
    <property type="nucleotide sequence ID" value="XM_013457145.1"/>
</dbReference>
<dbReference type="Gene3D" id="3.40.50.980">
    <property type="match status" value="1"/>
</dbReference>
<dbReference type="OrthoDB" id="6509636at2759"/>
<proteinExistence type="inferred from homology"/>
<dbReference type="InterPro" id="IPR000873">
    <property type="entry name" value="AMP-dep_synth/lig_dom"/>
</dbReference>
<evidence type="ECO:0000259" key="3">
    <source>
        <dbReference type="Pfam" id="PF13193"/>
    </source>
</evidence>
<dbReference type="PANTHER" id="PTHR24096:SF265">
    <property type="entry name" value="ENZYME, PUTATIVE (AFU_ORTHOLOGUE AFUA_5G14270)-RELATED"/>
    <property type="match status" value="1"/>
</dbReference>
<accession>A0A0D2EBK3</accession>
<evidence type="ECO:0000256" key="1">
    <source>
        <dbReference type="ARBA" id="ARBA00006432"/>
    </source>
</evidence>
<evidence type="ECO:0000313" key="5">
    <source>
        <dbReference type="Proteomes" id="UP000054342"/>
    </source>
</evidence>